<keyword evidence="2" id="KW-1185">Reference proteome</keyword>
<name>A0A3S5A9P2_9PLAT</name>
<reference evidence="1" key="1">
    <citation type="submission" date="2018-11" db="EMBL/GenBank/DDBJ databases">
        <authorList>
            <consortium name="Pathogen Informatics"/>
        </authorList>
    </citation>
    <scope>NUCLEOTIDE SEQUENCE</scope>
</reference>
<gene>
    <name evidence="1" type="ORF">PXEA_LOCUS4196</name>
</gene>
<comment type="caution">
    <text evidence="1">The sequence shown here is derived from an EMBL/GenBank/DDBJ whole genome shotgun (WGS) entry which is preliminary data.</text>
</comment>
<protein>
    <submittedName>
        <fullName evidence="1">Uncharacterized protein</fullName>
    </submittedName>
</protein>
<dbReference type="Proteomes" id="UP000784294">
    <property type="component" value="Unassembled WGS sequence"/>
</dbReference>
<sequence length="111" mass="11912">MILISAAAKSGSCIVDAPGEAGDRLLDAAACWNHTDRPDAMLSIIAPEDHVVTDKDNIDGKTGIRGTEEMCCWLPRSPVTKAQITDPKTGWMSEEQFKISLRGIPDGLGKC</sequence>
<dbReference type="AlphaFoldDB" id="A0A3S5A9P2"/>
<evidence type="ECO:0000313" key="1">
    <source>
        <dbReference type="EMBL" id="VEL10756.1"/>
    </source>
</evidence>
<organism evidence="1 2">
    <name type="scientific">Protopolystoma xenopodis</name>
    <dbReference type="NCBI Taxonomy" id="117903"/>
    <lineage>
        <taxon>Eukaryota</taxon>
        <taxon>Metazoa</taxon>
        <taxon>Spiralia</taxon>
        <taxon>Lophotrochozoa</taxon>
        <taxon>Platyhelminthes</taxon>
        <taxon>Monogenea</taxon>
        <taxon>Polyopisthocotylea</taxon>
        <taxon>Polystomatidea</taxon>
        <taxon>Polystomatidae</taxon>
        <taxon>Protopolystoma</taxon>
    </lineage>
</organism>
<dbReference type="EMBL" id="CAAALY010009858">
    <property type="protein sequence ID" value="VEL10756.1"/>
    <property type="molecule type" value="Genomic_DNA"/>
</dbReference>
<evidence type="ECO:0000313" key="2">
    <source>
        <dbReference type="Proteomes" id="UP000784294"/>
    </source>
</evidence>
<proteinExistence type="predicted"/>
<accession>A0A3S5A9P2</accession>